<feature type="compositionally biased region" description="Polar residues" evidence="1">
    <location>
        <begin position="194"/>
        <end position="203"/>
    </location>
</feature>
<name>A0A423VGZ7_9PEZI</name>
<feature type="region of interest" description="Disordered" evidence="1">
    <location>
        <begin position="194"/>
        <end position="219"/>
    </location>
</feature>
<feature type="compositionally biased region" description="Polar residues" evidence="1">
    <location>
        <begin position="98"/>
        <end position="108"/>
    </location>
</feature>
<reference evidence="2 3" key="1">
    <citation type="submission" date="2015-09" db="EMBL/GenBank/DDBJ databases">
        <title>Host preference determinants of Valsa canker pathogens revealed by comparative genomics.</title>
        <authorList>
            <person name="Yin Z."/>
            <person name="Huang L."/>
        </authorList>
    </citation>
    <scope>NUCLEOTIDE SEQUENCE [LARGE SCALE GENOMIC DNA]</scope>
    <source>
        <strain evidence="2 3">SXYLt</strain>
    </source>
</reference>
<dbReference type="STRING" id="1230097.A0A423VGZ7"/>
<evidence type="ECO:0000313" key="2">
    <source>
        <dbReference type="EMBL" id="ROV90246.1"/>
    </source>
</evidence>
<dbReference type="AlphaFoldDB" id="A0A423VGZ7"/>
<accession>A0A423VGZ7</accession>
<protein>
    <submittedName>
        <fullName evidence="2">Uncharacterized protein</fullName>
    </submittedName>
</protein>
<organism evidence="2 3">
    <name type="scientific">Cytospora leucostoma</name>
    <dbReference type="NCBI Taxonomy" id="1230097"/>
    <lineage>
        <taxon>Eukaryota</taxon>
        <taxon>Fungi</taxon>
        <taxon>Dikarya</taxon>
        <taxon>Ascomycota</taxon>
        <taxon>Pezizomycotina</taxon>
        <taxon>Sordariomycetes</taxon>
        <taxon>Sordariomycetidae</taxon>
        <taxon>Diaporthales</taxon>
        <taxon>Cytosporaceae</taxon>
        <taxon>Cytospora</taxon>
    </lineage>
</organism>
<feature type="region of interest" description="Disordered" evidence="1">
    <location>
        <begin position="246"/>
        <end position="271"/>
    </location>
</feature>
<dbReference type="InParanoid" id="A0A423VGZ7"/>
<keyword evidence="3" id="KW-1185">Reference proteome</keyword>
<comment type="caution">
    <text evidence="2">The sequence shown here is derived from an EMBL/GenBank/DDBJ whole genome shotgun (WGS) entry which is preliminary data.</text>
</comment>
<gene>
    <name evidence="2" type="ORF">VPNG_09902</name>
</gene>
<dbReference type="OrthoDB" id="4828117at2759"/>
<evidence type="ECO:0000256" key="1">
    <source>
        <dbReference type="SAM" id="MobiDB-lite"/>
    </source>
</evidence>
<evidence type="ECO:0000313" key="3">
    <source>
        <dbReference type="Proteomes" id="UP000285146"/>
    </source>
</evidence>
<dbReference type="Proteomes" id="UP000285146">
    <property type="component" value="Unassembled WGS sequence"/>
</dbReference>
<dbReference type="EMBL" id="LKEB01000099">
    <property type="protein sequence ID" value="ROV90246.1"/>
    <property type="molecule type" value="Genomic_DNA"/>
</dbReference>
<sequence>MPANFRTEEGMRRLLTAVIAAHDVKLNYKAISKHYGSDWGESGIEHFFRPLKKNATAIRKLVERNEDAAIFDHNAWQFRQIKKDAEAMRQGKGASDATPGTTPIATPKSSRKRPATSAPSTGKSTATKKARSNAAKAPERTVIKVDDDDSEHSPIQTPTKTRRVTINLDSERAFYAQHGTDYDTCAPLGTAATSSDLTLSESPNNDEDVKPTTPGDAPSYSFVQPSQPSAGGDAWNMLGSNSFGASNTHFSDYSDPRKSYITDNYDDELSV</sequence>
<feature type="region of interest" description="Disordered" evidence="1">
    <location>
        <begin position="86"/>
        <end position="163"/>
    </location>
</feature>
<proteinExistence type="predicted"/>